<protein>
    <submittedName>
        <fullName evidence="1">Uncharacterized protein</fullName>
    </submittedName>
</protein>
<dbReference type="Proteomes" id="UP001621418">
    <property type="component" value="Chromosome"/>
</dbReference>
<organism evidence="1 2">
    <name type="scientific">Nocardia salmonicida</name>
    <dbReference type="NCBI Taxonomy" id="53431"/>
    <lineage>
        <taxon>Bacteria</taxon>
        <taxon>Bacillati</taxon>
        <taxon>Actinomycetota</taxon>
        <taxon>Actinomycetes</taxon>
        <taxon>Mycobacteriales</taxon>
        <taxon>Nocardiaceae</taxon>
        <taxon>Nocardia</taxon>
    </lineage>
</organism>
<gene>
    <name evidence="1" type="ORF">OG308_21960</name>
</gene>
<name>A0ABZ1N2A1_9NOCA</name>
<dbReference type="EMBL" id="CP109527">
    <property type="protein sequence ID" value="WTY33992.1"/>
    <property type="molecule type" value="Genomic_DNA"/>
</dbReference>
<sequence>MLLAAIGCRALIISLSDTAYHYGTELESPMAAMNLRLPRGVERFALSFDLHDVHHRHPGLRWYELRSRFDAEGGRYHLGWFSAVARQLRGPIEPT</sequence>
<dbReference type="RefSeq" id="WP_328662785.1">
    <property type="nucleotide sequence ID" value="NZ_CP108014.1"/>
</dbReference>
<evidence type="ECO:0000313" key="2">
    <source>
        <dbReference type="Proteomes" id="UP001621418"/>
    </source>
</evidence>
<dbReference type="GeneID" id="91376828"/>
<accession>A0ABZ1N2A1</accession>
<evidence type="ECO:0000313" key="1">
    <source>
        <dbReference type="EMBL" id="WTY33992.1"/>
    </source>
</evidence>
<proteinExistence type="predicted"/>
<reference evidence="1 2" key="1">
    <citation type="submission" date="2022-10" db="EMBL/GenBank/DDBJ databases">
        <title>The complete genomes of actinobacterial strains from the NBC collection.</title>
        <authorList>
            <person name="Joergensen T.S."/>
            <person name="Alvarez Arevalo M."/>
            <person name="Sterndorff E.B."/>
            <person name="Faurdal D."/>
            <person name="Vuksanovic O."/>
            <person name="Mourched A.-S."/>
            <person name="Charusanti P."/>
            <person name="Shaw S."/>
            <person name="Blin K."/>
            <person name="Weber T."/>
        </authorList>
    </citation>
    <scope>NUCLEOTIDE SEQUENCE [LARGE SCALE GENOMIC DNA]</scope>
    <source>
        <strain evidence="1 2">NBC_01413</strain>
    </source>
</reference>
<keyword evidence="2" id="KW-1185">Reference proteome</keyword>